<dbReference type="InterPro" id="IPR023393">
    <property type="entry name" value="START-like_dom_sf"/>
</dbReference>
<dbReference type="RefSeq" id="WP_344324477.1">
    <property type="nucleotide sequence ID" value="NZ_BAAASZ010000026.1"/>
</dbReference>
<feature type="compositionally biased region" description="Acidic residues" evidence="1">
    <location>
        <begin position="319"/>
        <end position="357"/>
    </location>
</feature>
<dbReference type="PANTHER" id="PTHR33824:SF7">
    <property type="entry name" value="POLYKETIDE CYCLASE_DEHYDRASE AND LIPID TRANSPORT SUPERFAMILY PROTEIN"/>
    <property type="match status" value="1"/>
</dbReference>
<dbReference type="Gene3D" id="3.30.530.20">
    <property type="match status" value="1"/>
</dbReference>
<sequence>MADNTQDTAQDGSGFDRLKEELGDFLHAQARHWVGSVGDRLGHLTDRIHDGDGGGVLSIGRRVLGGESPVKAIVSEKAKGLKDKVVGGVKGVFGGGGGEGGGKAGSIKVTNIIETVDIGLPRRTVYDAWTQLEEFNTFTKGVQSVSMSDEVESDWRVKIAFSNRSWKATIQEQIPDERIVWDSEGPKGTTRGAVSFHELTPNLTRVVVVVEYYPSGFFEKTGNLWRAQGRRLRLDLKHFQRHVTLTGKEELGEGWRGEIRDGEVVLSHEDAVERERRESGEGREKPRRGEERGEEEEEEPRRGEERGEEEEEEPRRGEEEGEEEEEEEEYDDEEDEYDDEEDEGDEEDYDEEEEDEDEGRRSR</sequence>
<keyword evidence="4" id="KW-1185">Reference proteome</keyword>
<accession>A0ABN3K9B4</accession>
<evidence type="ECO:0000259" key="2">
    <source>
        <dbReference type="Pfam" id="PF03364"/>
    </source>
</evidence>
<dbReference type="Proteomes" id="UP001501638">
    <property type="component" value="Unassembled WGS sequence"/>
</dbReference>
<evidence type="ECO:0000313" key="3">
    <source>
        <dbReference type="EMBL" id="GAA2450327.1"/>
    </source>
</evidence>
<dbReference type="Pfam" id="PF03364">
    <property type="entry name" value="Polyketide_cyc"/>
    <property type="match status" value="1"/>
</dbReference>
<feature type="compositionally biased region" description="Basic and acidic residues" evidence="1">
    <location>
        <begin position="266"/>
        <end position="291"/>
    </location>
</feature>
<dbReference type="CDD" id="cd07817">
    <property type="entry name" value="SRPBCC_8"/>
    <property type="match status" value="1"/>
</dbReference>
<name>A0ABN3K9B4_9ACTN</name>
<evidence type="ECO:0000313" key="4">
    <source>
        <dbReference type="Proteomes" id="UP001501638"/>
    </source>
</evidence>
<dbReference type="EMBL" id="BAAASZ010000026">
    <property type="protein sequence ID" value="GAA2450327.1"/>
    <property type="molecule type" value="Genomic_DNA"/>
</dbReference>
<dbReference type="InterPro" id="IPR005031">
    <property type="entry name" value="COQ10_START"/>
</dbReference>
<feature type="region of interest" description="Disordered" evidence="1">
    <location>
        <begin position="266"/>
        <end position="363"/>
    </location>
</feature>
<comment type="caution">
    <text evidence="3">The sequence shown here is derived from an EMBL/GenBank/DDBJ whole genome shotgun (WGS) entry which is preliminary data.</text>
</comment>
<reference evidence="3 4" key="1">
    <citation type="journal article" date="2019" name="Int. J. Syst. Evol. Microbiol.">
        <title>The Global Catalogue of Microorganisms (GCM) 10K type strain sequencing project: providing services to taxonomists for standard genome sequencing and annotation.</title>
        <authorList>
            <consortium name="The Broad Institute Genomics Platform"/>
            <consortium name="The Broad Institute Genome Sequencing Center for Infectious Disease"/>
            <person name="Wu L."/>
            <person name="Ma J."/>
        </authorList>
    </citation>
    <scope>NUCLEOTIDE SEQUENCE [LARGE SCALE GENOMIC DNA]</scope>
    <source>
        <strain evidence="3 4">JCM 6305</strain>
    </source>
</reference>
<dbReference type="PANTHER" id="PTHR33824">
    <property type="entry name" value="POLYKETIDE CYCLASE/DEHYDRASE AND LIPID TRANSPORT SUPERFAMILY PROTEIN"/>
    <property type="match status" value="1"/>
</dbReference>
<evidence type="ECO:0000256" key="1">
    <source>
        <dbReference type="SAM" id="MobiDB-lite"/>
    </source>
</evidence>
<feature type="domain" description="Coenzyme Q-binding protein COQ10 START" evidence="2">
    <location>
        <begin position="118"/>
        <end position="239"/>
    </location>
</feature>
<dbReference type="InterPro" id="IPR047137">
    <property type="entry name" value="ORF3"/>
</dbReference>
<organism evidence="3 4">
    <name type="scientific">Streptomyces macrosporus</name>
    <dbReference type="NCBI Taxonomy" id="44032"/>
    <lineage>
        <taxon>Bacteria</taxon>
        <taxon>Bacillati</taxon>
        <taxon>Actinomycetota</taxon>
        <taxon>Actinomycetes</taxon>
        <taxon>Kitasatosporales</taxon>
        <taxon>Streptomycetaceae</taxon>
        <taxon>Streptomyces</taxon>
    </lineage>
</organism>
<protein>
    <recommendedName>
        <fullName evidence="2">Coenzyme Q-binding protein COQ10 START domain-containing protein</fullName>
    </recommendedName>
</protein>
<proteinExistence type="predicted"/>
<dbReference type="SUPFAM" id="SSF55961">
    <property type="entry name" value="Bet v1-like"/>
    <property type="match status" value="1"/>
</dbReference>
<gene>
    <name evidence="3" type="ORF">GCM10010405_37410</name>
</gene>